<dbReference type="EMBL" id="SSMQ01000012">
    <property type="protein sequence ID" value="TKD08884.1"/>
    <property type="molecule type" value="Genomic_DNA"/>
</dbReference>
<evidence type="ECO:0008006" key="5">
    <source>
        <dbReference type="Google" id="ProtNLM"/>
    </source>
</evidence>
<gene>
    <name evidence="3" type="ORF">E8A74_13930</name>
</gene>
<accession>A0A4V6WQS5</accession>
<feature type="domain" description="Rad50/SbcC-type AAA" evidence="2">
    <location>
        <begin position="5"/>
        <end position="53"/>
    </location>
</feature>
<evidence type="ECO:0000313" key="3">
    <source>
        <dbReference type="EMBL" id="TKD08884.1"/>
    </source>
</evidence>
<keyword evidence="4" id="KW-1185">Reference proteome</keyword>
<dbReference type="Gene3D" id="3.40.50.300">
    <property type="entry name" value="P-loop containing nucleotide triphosphate hydrolases"/>
    <property type="match status" value="2"/>
</dbReference>
<dbReference type="GO" id="GO:0005524">
    <property type="term" value="F:ATP binding"/>
    <property type="evidence" value="ECO:0007669"/>
    <property type="project" value="InterPro"/>
</dbReference>
<dbReference type="InterPro" id="IPR027417">
    <property type="entry name" value="P-loop_NTPase"/>
</dbReference>
<proteinExistence type="predicted"/>
<dbReference type="OrthoDB" id="9816506at2"/>
<dbReference type="Pfam" id="PF13304">
    <property type="entry name" value="AAA_21"/>
    <property type="match status" value="1"/>
</dbReference>
<dbReference type="Pfam" id="PF13476">
    <property type="entry name" value="AAA_23"/>
    <property type="match status" value="1"/>
</dbReference>
<organism evidence="3 4">
    <name type="scientific">Polyangium fumosum</name>
    <dbReference type="NCBI Taxonomy" id="889272"/>
    <lineage>
        <taxon>Bacteria</taxon>
        <taxon>Pseudomonadati</taxon>
        <taxon>Myxococcota</taxon>
        <taxon>Polyangia</taxon>
        <taxon>Polyangiales</taxon>
        <taxon>Polyangiaceae</taxon>
        <taxon>Polyangium</taxon>
    </lineage>
</organism>
<protein>
    <recommendedName>
        <fullName evidence="5">AAA+ ATPase domain-containing protein</fullName>
    </recommendedName>
</protein>
<dbReference type="AlphaFoldDB" id="A0A4V6WQS5"/>
<evidence type="ECO:0000259" key="1">
    <source>
        <dbReference type="Pfam" id="PF13304"/>
    </source>
</evidence>
<evidence type="ECO:0000259" key="2">
    <source>
        <dbReference type="Pfam" id="PF13476"/>
    </source>
</evidence>
<dbReference type="RefSeq" id="WP_136929483.1">
    <property type="nucleotide sequence ID" value="NZ_SSMQ01000012.1"/>
</dbReference>
<feature type="domain" description="ATPase AAA-type core" evidence="1">
    <location>
        <begin position="247"/>
        <end position="333"/>
    </location>
</feature>
<evidence type="ECO:0000313" key="4">
    <source>
        <dbReference type="Proteomes" id="UP000309215"/>
    </source>
</evidence>
<dbReference type="PANTHER" id="PTHR43581:SF4">
    <property type="entry name" value="ATP_GTP PHOSPHATASE"/>
    <property type="match status" value="1"/>
</dbReference>
<dbReference type="Proteomes" id="UP000309215">
    <property type="component" value="Unassembled WGS sequence"/>
</dbReference>
<dbReference type="GO" id="GO:0016887">
    <property type="term" value="F:ATP hydrolysis activity"/>
    <property type="evidence" value="ECO:0007669"/>
    <property type="project" value="InterPro"/>
</dbReference>
<dbReference type="InterPro" id="IPR051396">
    <property type="entry name" value="Bact_Antivir_Def_Nuclease"/>
</dbReference>
<dbReference type="GO" id="GO:0006302">
    <property type="term" value="P:double-strand break repair"/>
    <property type="evidence" value="ECO:0007669"/>
    <property type="project" value="InterPro"/>
</dbReference>
<sequence>MRVARLELSGIGPFEDAVFEVPEPPAGSSGELVFFEGPNGCGKTTIAQAIALAACPGVLVDRERQDLRLPTNAWMRRFRRLVQARAQVLLGVRDAVGVVQIDQDYVRVASGPGFHLGNDRVTQGAPGPAVPRCHAYAFRGHQPTPVLDSPGPRELDVEHIRRRDLFFGEDPAAQFFGQLLINLDYDRARTFAFIPRAIGEERTKLEASHQSLDAAIRRFEVALSRVLDRRVEIRFELGRITPRILFDDQEIPLDMLGEGLRSTLSWLADLLVRLELTPWERKDISPFDQEFWLILDEVEVNLHPAMQARLFPTLRKLFPNARIYATVHSPFAVAAAGEGTVFSIRPRKDRLVAGPQTVIKLEPGQSLAWVVKEVFGIEQRFLDEETERKLEEHERAVNTLAAGHPIDWPSFLALRRWLMDLNEQVATLVAMREVEVQDSIDEKIEQAEDAAP</sequence>
<name>A0A4V6WQS5_9BACT</name>
<dbReference type="PANTHER" id="PTHR43581">
    <property type="entry name" value="ATP/GTP PHOSPHATASE"/>
    <property type="match status" value="1"/>
</dbReference>
<dbReference type="InterPro" id="IPR038729">
    <property type="entry name" value="Rad50/SbcC_AAA"/>
</dbReference>
<comment type="caution">
    <text evidence="3">The sequence shown here is derived from an EMBL/GenBank/DDBJ whole genome shotgun (WGS) entry which is preliminary data.</text>
</comment>
<dbReference type="InterPro" id="IPR003959">
    <property type="entry name" value="ATPase_AAA_core"/>
</dbReference>
<dbReference type="SUPFAM" id="SSF52540">
    <property type="entry name" value="P-loop containing nucleoside triphosphate hydrolases"/>
    <property type="match status" value="1"/>
</dbReference>
<reference evidence="3 4" key="1">
    <citation type="submission" date="2019-04" db="EMBL/GenBank/DDBJ databases">
        <authorList>
            <person name="Li Y."/>
            <person name="Wang J."/>
        </authorList>
    </citation>
    <scope>NUCLEOTIDE SEQUENCE [LARGE SCALE GENOMIC DNA]</scope>
    <source>
        <strain evidence="3 4">DSM 14668</strain>
    </source>
</reference>